<name>A0A8J5XHS0_DIALT</name>
<accession>A0A8J5XHS0</accession>
<evidence type="ECO:0000313" key="2">
    <source>
        <dbReference type="Proteomes" id="UP000751190"/>
    </source>
</evidence>
<dbReference type="EMBL" id="JAGTXO010000005">
    <property type="protein sequence ID" value="KAG8467613.1"/>
    <property type="molecule type" value="Genomic_DNA"/>
</dbReference>
<comment type="caution">
    <text evidence="1">The sequence shown here is derived from an EMBL/GenBank/DDBJ whole genome shotgun (WGS) entry which is preliminary data.</text>
</comment>
<protein>
    <recommendedName>
        <fullName evidence="3">C2H2-type domain-containing protein</fullName>
    </recommendedName>
</protein>
<sequence length="206" mass="22110">MSFSCICLDITGRVCSKTYAHTDAARKHAKKHHPAWLSVRDASRQPICCENIHEVAILASLRYGPRFEPAELVAPSAAVEHASAADAQVAQCSPARLQSCELACAMPDPAALQLQMSAIKGALMQPSEKAVAALRLFAAIEPTRAGEWERLLLSETVNVPRSRFFPSISEEDHQITSNAEVALVIVEAVSEHVDALPCASNSRGGA</sequence>
<dbReference type="AlphaFoldDB" id="A0A8J5XHS0"/>
<proteinExistence type="predicted"/>
<organism evidence="1 2">
    <name type="scientific">Diacronema lutheri</name>
    <name type="common">Unicellular marine alga</name>
    <name type="synonym">Monochrysis lutheri</name>
    <dbReference type="NCBI Taxonomy" id="2081491"/>
    <lineage>
        <taxon>Eukaryota</taxon>
        <taxon>Haptista</taxon>
        <taxon>Haptophyta</taxon>
        <taxon>Pavlovophyceae</taxon>
        <taxon>Pavlovales</taxon>
        <taxon>Pavlovaceae</taxon>
        <taxon>Diacronema</taxon>
    </lineage>
</organism>
<keyword evidence="2" id="KW-1185">Reference proteome</keyword>
<dbReference type="Proteomes" id="UP000751190">
    <property type="component" value="Unassembled WGS sequence"/>
</dbReference>
<reference evidence="1" key="1">
    <citation type="submission" date="2021-05" db="EMBL/GenBank/DDBJ databases">
        <title>The genome of the haptophyte Pavlova lutheri (Diacronema luteri, Pavlovales) - a model for lipid biosynthesis in eukaryotic algae.</title>
        <authorList>
            <person name="Hulatt C.J."/>
            <person name="Posewitz M.C."/>
        </authorList>
    </citation>
    <scope>NUCLEOTIDE SEQUENCE</scope>
    <source>
        <strain evidence="1">NIVA-4/92</strain>
    </source>
</reference>
<evidence type="ECO:0008006" key="3">
    <source>
        <dbReference type="Google" id="ProtNLM"/>
    </source>
</evidence>
<gene>
    <name evidence="1" type="ORF">KFE25_006665</name>
</gene>
<evidence type="ECO:0000313" key="1">
    <source>
        <dbReference type="EMBL" id="KAG8467613.1"/>
    </source>
</evidence>